<keyword evidence="2" id="KW-1185">Reference proteome</keyword>
<feature type="transmembrane region" description="Helical" evidence="1">
    <location>
        <begin position="187"/>
        <end position="207"/>
    </location>
</feature>
<evidence type="ECO:0000256" key="1">
    <source>
        <dbReference type="SAM" id="Phobius"/>
    </source>
</evidence>
<evidence type="ECO:0000313" key="3">
    <source>
        <dbReference type="WBParaSite" id="PTRK_0000184500.1"/>
    </source>
</evidence>
<keyword evidence="1" id="KW-0812">Transmembrane</keyword>
<name>A0A0N4Z4C5_PARTI</name>
<keyword evidence="1" id="KW-1133">Transmembrane helix</keyword>
<proteinExistence type="predicted"/>
<dbReference type="AlphaFoldDB" id="A0A0N4Z4C5"/>
<feature type="transmembrane region" description="Helical" evidence="1">
    <location>
        <begin position="21"/>
        <end position="42"/>
    </location>
</feature>
<feature type="transmembrane region" description="Helical" evidence="1">
    <location>
        <begin position="149"/>
        <end position="175"/>
    </location>
</feature>
<dbReference type="PROSITE" id="PS51257">
    <property type="entry name" value="PROKAR_LIPOPROTEIN"/>
    <property type="match status" value="1"/>
</dbReference>
<feature type="transmembrane region" description="Helical" evidence="1">
    <location>
        <begin position="97"/>
        <end position="116"/>
    </location>
</feature>
<protein>
    <submittedName>
        <fullName evidence="3">7TM_GPCR_Srx domain-containing protein</fullName>
    </submittedName>
</protein>
<reference evidence="3" key="1">
    <citation type="submission" date="2017-02" db="UniProtKB">
        <authorList>
            <consortium name="WormBaseParasite"/>
        </authorList>
    </citation>
    <scope>IDENTIFICATION</scope>
</reference>
<evidence type="ECO:0000313" key="2">
    <source>
        <dbReference type="Proteomes" id="UP000038045"/>
    </source>
</evidence>
<organism evidence="2 3">
    <name type="scientific">Parastrongyloides trichosuri</name>
    <name type="common">Possum-specific nematode worm</name>
    <dbReference type="NCBI Taxonomy" id="131310"/>
    <lineage>
        <taxon>Eukaryota</taxon>
        <taxon>Metazoa</taxon>
        <taxon>Ecdysozoa</taxon>
        <taxon>Nematoda</taxon>
        <taxon>Chromadorea</taxon>
        <taxon>Rhabditida</taxon>
        <taxon>Tylenchina</taxon>
        <taxon>Panagrolaimomorpha</taxon>
        <taxon>Strongyloidoidea</taxon>
        <taxon>Strongyloididae</taxon>
        <taxon>Parastrongyloides</taxon>
    </lineage>
</organism>
<feature type="transmembrane region" description="Helical" evidence="1">
    <location>
        <begin position="63"/>
        <end position="85"/>
    </location>
</feature>
<dbReference type="Proteomes" id="UP000038045">
    <property type="component" value="Unplaced"/>
</dbReference>
<sequence length="252" mass="29582">MLTFTRDLSLIAFYKERTFELLYYASFAMLTACSFTTSLHCIERIYEYYKLRSKRNNHEEKGFQIFTILSYTSTILITMITQLLGNYYSILNSISSGLLYLTIQIVTFVVYVYTVYKTNQEYKEKTSETAISLPLSYKYHLQQIHKSSLLLTITILCVVLSNIVGCCYTIMMYTITDNAISLIDYALTFQIVVNFFLLLRLSILIFLQKKLRNYVYNILCFYIKQSKVSPNDSKIPNTIEGNVYFKIYSDHW</sequence>
<accession>A0A0N4Z4C5</accession>
<keyword evidence="1" id="KW-0472">Membrane</keyword>
<dbReference type="WBParaSite" id="PTRK_0000184500.1">
    <property type="protein sequence ID" value="PTRK_0000184500.1"/>
    <property type="gene ID" value="PTRK_0000184500"/>
</dbReference>